<dbReference type="PATRIC" id="fig|908627.4.peg.4814"/>
<keyword evidence="3" id="KW-1185">Reference proteome</keyword>
<dbReference type="Gene3D" id="3.60.21.10">
    <property type="match status" value="1"/>
</dbReference>
<dbReference type="SUPFAM" id="SSF56300">
    <property type="entry name" value="Metallo-dependent phosphatases"/>
    <property type="match status" value="1"/>
</dbReference>
<dbReference type="InterPro" id="IPR029052">
    <property type="entry name" value="Metallo-depent_PP-like"/>
</dbReference>
<evidence type="ECO:0000313" key="3">
    <source>
        <dbReference type="Proteomes" id="UP000035963"/>
    </source>
</evidence>
<dbReference type="EMBL" id="AEJF01000134">
    <property type="protein sequence ID" value="KLU24168.1"/>
    <property type="molecule type" value="Genomic_DNA"/>
</dbReference>
<organism evidence="2 3">
    <name type="scientific">Caballeronia mineralivorans PML1(12)</name>
    <dbReference type="NCBI Taxonomy" id="908627"/>
    <lineage>
        <taxon>Bacteria</taxon>
        <taxon>Pseudomonadati</taxon>
        <taxon>Pseudomonadota</taxon>
        <taxon>Betaproteobacteria</taxon>
        <taxon>Burkholderiales</taxon>
        <taxon>Burkholderiaceae</taxon>
        <taxon>Caballeronia</taxon>
    </lineage>
</organism>
<dbReference type="GO" id="GO:0016787">
    <property type="term" value="F:hydrolase activity"/>
    <property type="evidence" value="ECO:0007669"/>
    <property type="project" value="InterPro"/>
</dbReference>
<gene>
    <name evidence="2" type="ORF">EOS_21545</name>
</gene>
<dbReference type="InterPro" id="IPR004843">
    <property type="entry name" value="Calcineurin-like_PHP"/>
</dbReference>
<reference evidence="2 3" key="1">
    <citation type="journal article" date="2015" name="Genome Announc.">
        <title>Draft Genome Sequence of Burkholderia sp. Strain PML1(12), an Ectomycorrhizosphere-Inhabiting Bacterium with Effective Mineral-Weathering Ability.</title>
        <authorList>
            <person name="Uroz S."/>
            <person name="Oger P."/>
        </authorList>
    </citation>
    <scope>NUCLEOTIDE SEQUENCE [LARGE SCALE GENOMIC DNA]</scope>
    <source>
        <strain evidence="3">PML1(12)</strain>
    </source>
</reference>
<dbReference type="Proteomes" id="UP000035963">
    <property type="component" value="Unassembled WGS sequence"/>
</dbReference>
<accession>A0A0J1FWA4</accession>
<comment type="caution">
    <text evidence="2">The sequence shown here is derived from an EMBL/GenBank/DDBJ whole genome shotgun (WGS) entry which is preliminary data.</text>
</comment>
<dbReference type="PANTHER" id="PTHR43143:SF1">
    <property type="entry name" value="SERINE_THREONINE-PROTEIN PHOSPHATASE CPPED1"/>
    <property type="match status" value="1"/>
</dbReference>
<dbReference type="PANTHER" id="PTHR43143">
    <property type="entry name" value="METALLOPHOSPHOESTERASE, CALCINEURIN SUPERFAMILY"/>
    <property type="match status" value="1"/>
</dbReference>
<dbReference type="Pfam" id="PF00149">
    <property type="entry name" value="Metallophos"/>
    <property type="match status" value="1"/>
</dbReference>
<name>A0A0J1FWA4_9BURK</name>
<sequence>MLAQPVFSQPQATPDPTVFRVPHPSDDAAYKEIDKLNAEHKLFPLPFPTPRGGVEPTLTLAEVMGGNVTAINRINAGGQLVFHATGDCGSTKGPASQNQVADTMTADFLETAANEVPQFALLLGDVVYNFGEGRYYYDQFYEPYRDYPAPILACAGNHDGMVSPEAHAKSLDAYLRNFCSQRVVVTPEAGNLSRTAQIQPGVFFTFEAPFVRVLVLYSNTLEDPGVIADSHIGKSQLQFLDAALKRVRAENYQGALLIADHHPPYTIAAHGWSVEMLAQIDKVCSANGIWPHAFLSGHAHNYQRFTRTRSADGTHIPYLVCGNGGHGLAKLAKHGDPTMRAPQVIQAATSTTDQVVLESYDDNHYGYLRVVVTQAQLRIEYHATSDTISKKSPSDYVTVDLATRQIAHFAAPDLGRTAGAATARAMFEKTRSQG</sequence>
<evidence type="ECO:0000259" key="1">
    <source>
        <dbReference type="Pfam" id="PF00149"/>
    </source>
</evidence>
<dbReference type="InterPro" id="IPR051918">
    <property type="entry name" value="STPP_CPPED1"/>
</dbReference>
<proteinExistence type="predicted"/>
<evidence type="ECO:0000313" key="2">
    <source>
        <dbReference type="EMBL" id="KLU24168.1"/>
    </source>
</evidence>
<dbReference type="AlphaFoldDB" id="A0A0J1FWA4"/>
<protein>
    <submittedName>
        <fullName evidence="2">Metallophosphoesterase</fullName>
    </submittedName>
</protein>
<feature type="domain" description="Calcineurin-like phosphoesterase" evidence="1">
    <location>
        <begin position="107"/>
        <end position="302"/>
    </location>
</feature>